<dbReference type="GO" id="GO:0022890">
    <property type="term" value="F:inorganic cation transmembrane transporter activity"/>
    <property type="evidence" value="ECO:0007669"/>
    <property type="project" value="TreeGrafter"/>
</dbReference>
<reference evidence="10 11" key="1">
    <citation type="submission" date="2014-04" db="EMBL/GenBank/DDBJ databases">
        <authorList>
            <consortium name="DOE Joint Genome Institute"/>
            <person name="Kuo A."/>
            <person name="Girlanda M."/>
            <person name="Perotto S."/>
            <person name="Kohler A."/>
            <person name="Nagy L.G."/>
            <person name="Floudas D."/>
            <person name="Copeland A."/>
            <person name="Barry K.W."/>
            <person name="Cichocki N."/>
            <person name="Veneault-Fourrey C."/>
            <person name="LaButti K."/>
            <person name="Lindquist E.A."/>
            <person name="Lipzen A."/>
            <person name="Lundell T."/>
            <person name="Morin E."/>
            <person name="Murat C."/>
            <person name="Sun H."/>
            <person name="Tunlid A."/>
            <person name="Henrissat B."/>
            <person name="Grigoriev I.V."/>
            <person name="Hibbett D.S."/>
            <person name="Martin F."/>
            <person name="Nordberg H.P."/>
            <person name="Cantor M.N."/>
            <person name="Hua S.X."/>
        </authorList>
    </citation>
    <scope>NUCLEOTIDE SEQUENCE [LARGE SCALE GENOMIC DNA]</scope>
    <source>
        <strain evidence="10 11">MUT 4182</strain>
    </source>
</reference>
<proteinExistence type="inferred from homology"/>
<reference evidence="11" key="2">
    <citation type="submission" date="2015-01" db="EMBL/GenBank/DDBJ databases">
        <title>Evolutionary Origins and Diversification of the Mycorrhizal Mutualists.</title>
        <authorList>
            <consortium name="DOE Joint Genome Institute"/>
            <consortium name="Mycorrhizal Genomics Consortium"/>
            <person name="Kohler A."/>
            <person name="Kuo A."/>
            <person name="Nagy L.G."/>
            <person name="Floudas D."/>
            <person name="Copeland A."/>
            <person name="Barry K.W."/>
            <person name="Cichocki N."/>
            <person name="Veneault-Fourrey C."/>
            <person name="LaButti K."/>
            <person name="Lindquist E.A."/>
            <person name="Lipzen A."/>
            <person name="Lundell T."/>
            <person name="Morin E."/>
            <person name="Murat C."/>
            <person name="Riley R."/>
            <person name="Ohm R."/>
            <person name="Sun H."/>
            <person name="Tunlid A."/>
            <person name="Henrissat B."/>
            <person name="Grigoriev I.V."/>
            <person name="Hibbett D.S."/>
            <person name="Martin F."/>
        </authorList>
    </citation>
    <scope>NUCLEOTIDE SEQUENCE [LARGE SCALE GENOMIC DNA]</scope>
    <source>
        <strain evidence="11">MUT 4182</strain>
    </source>
</reference>
<keyword evidence="5" id="KW-0256">Endoplasmic reticulum</keyword>
<accession>A0A0C3Q1X7</accession>
<gene>
    <name evidence="10" type="ORF">M407DRAFT_190570</name>
</gene>
<feature type="transmembrane region" description="Helical" evidence="8">
    <location>
        <begin position="47"/>
        <end position="67"/>
    </location>
</feature>
<evidence type="ECO:0000256" key="1">
    <source>
        <dbReference type="ARBA" id="ARBA00004477"/>
    </source>
</evidence>
<comment type="similarity">
    <text evidence="2">Belongs to the membrane magnesium transporter (TC 1.A.67) family.</text>
</comment>
<comment type="subcellular location">
    <subcellularLocation>
        <location evidence="1">Endoplasmic reticulum membrane</location>
        <topology evidence="1">Multi-pass membrane protein</topology>
    </subcellularLocation>
</comment>
<dbReference type="EMBL" id="KN823605">
    <property type="protein sequence ID" value="KIO16294.1"/>
    <property type="molecule type" value="Genomic_DNA"/>
</dbReference>
<comment type="subunit">
    <text evidence="3">Component of the ER membrane protein complex (EMC).</text>
</comment>
<evidence type="ECO:0000313" key="11">
    <source>
        <dbReference type="Proteomes" id="UP000054248"/>
    </source>
</evidence>
<evidence type="ECO:0000256" key="3">
    <source>
        <dbReference type="ARBA" id="ARBA00011276"/>
    </source>
</evidence>
<dbReference type="Pfam" id="PF10270">
    <property type="entry name" value="MMgT"/>
    <property type="match status" value="1"/>
</dbReference>
<dbReference type="AlphaFoldDB" id="A0A0C3Q1X7"/>
<evidence type="ECO:0000313" key="10">
    <source>
        <dbReference type="EMBL" id="KIO16294.1"/>
    </source>
</evidence>
<dbReference type="PANTHER" id="PTHR21181:SF7">
    <property type="entry name" value="ER MEMBRANE PROTEIN COMPLEX SUBUNIT 5"/>
    <property type="match status" value="1"/>
</dbReference>
<dbReference type="GO" id="GO:0072546">
    <property type="term" value="C:EMC complex"/>
    <property type="evidence" value="ECO:0007669"/>
    <property type="project" value="TreeGrafter"/>
</dbReference>
<evidence type="ECO:0000256" key="9">
    <source>
        <dbReference type="SAM" id="SignalP"/>
    </source>
</evidence>
<organism evidence="10 11">
    <name type="scientific">Tulasnella calospora MUT 4182</name>
    <dbReference type="NCBI Taxonomy" id="1051891"/>
    <lineage>
        <taxon>Eukaryota</taxon>
        <taxon>Fungi</taxon>
        <taxon>Dikarya</taxon>
        <taxon>Basidiomycota</taxon>
        <taxon>Agaricomycotina</taxon>
        <taxon>Agaricomycetes</taxon>
        <taxon>Cantharellales</taxon>
        <taxon>Tulasnellaceae</taxon>
        <taxon>Tulasnella</taxon>
    </lineage>
</organism>
<dbReference type="STRING" id="1051891.A0A0C3Q1X7"/>
<protein>
    <recommendedName>
        <fullName evidence="12">Membrane magnesium transporter</fullName>
    </recommendedName>
</protein>
<evidence type="ECO:0000256" key="2">
    <source>
        <dbReference type="ARBA" id="ARBA00006109"/>
    </source>
</evidence>
<keyword evidence="4 8" id="KW-0812">Transmembrane</keyword>
<dbReference type="GO" id="GO:0005794">
    <property type="term" value="C:Golgi apparatus"/>
    <property type="evidence" value="ECO:0007669"/>
    <property type="project" value="TreeGrafter"/>
</dbReference>
<dbReference type="InterPro" id="IPR018937">
    <property type="entry name" value="MMgT"/>
</dbReference>
<dbReference type="GO" id="GO:0005886">
    <property type="term" value="C:plasma membrane"/>
    <property type="evidence" value="ECO:0007669"/>
    <property type="project" value="TreeGrafter"/>
</dbReference>
<feature type="chain" id="PRO_5002180603" description="Membrane magnesium transporter" evidence="9">
    <location>
        <begin position="21"/>
        <end position="107"/>
    </location>
</feature>
<evidence type="ECO:0000256" key="4">
    <source>
        <dbReference type="ARBA" id="ARBA00022692"/>
    </source>
</evidence>
<feature type="signal peptide" evidence="9">
    <location>
        <begin position="1"/>
        <end position="20"/>
    </location>
</feature>
<keyword evidence="9" id="KW-0732">Signal</keyword>
<keyword evidence="7 8" id="KW-0472">Membrane</keyword>
<sequence>MARLFGGLLIAISTVLLLLAAHSTYEHFSYLKARNQSSESIRQVPADLVMEIGLAVILFMFGVTLYTPPLKEITWASEMRKRTIDEMNSRPSFAGFNHRGRSIHASS</sequence>
<keyword evidence="11" id="KW-1185">Reference proteome</keyword>
<evidence type="ECO:0000256" key="8">
    <source>
        <dbReference type="SAM" id="Phobius"/>
    </source>
</evidence>
<evidence type="ECO:0000256" key="5">
    <source>
        <dbReference type="ARBA" id="ARBA00022824"/>
    </source>
</evidence>
<dbReference type="PANTHER" id="PTHR21181">
    <property type="match status" value="1"/>
</dbReference>
<dbReference type="HOGENOM" id="CLU_122437_2_0_1"/>
<evidence type="ECO:0000256" key="6">
    <source>
        <dbReference type="ARBA" id="ARBA00022989"/>
    </source>
</evidence>
<name>A0A0C3Q1X7_9AGAM</name>
<evidence type="ECO:0008006" key="12">
    <source>
        <dbReference type="Google" id="ProtNLM"/>
    </source>
</evidence>
<dbReference type="OrthoDB" id="44756at2759"/>
<evidence type="ECO:0000256" key="7">
    <source>
        <dbReference type="ARBA" id="ARBA00023136"/>
    </source>
</evidence>
<dbReference type="Proteomes" id="UP000054248">
    <property type="component" value="Unassembled WGS sequence"/>
</dbReference>
<dbReference type="GO" id="GO:0005769">
    <property type="term" value="C:early endosome"/>
    <property type="evidence" value="ECO:0007669"/>
    <property type="project" value="TreeGrafter"/>
</dbReference>
<keyword evidence="6 8" id="KW-1133">Transmembrane helix</keyword>